<keyword evidence="3" id="KW-1185">Reference proteome</keyword>
<proteinExistence type="predicted"/>
<comment type="caution">
    <text evidence="2">The sequence shown here is derived from an EMBL/GenBank/DDBJ whole genome shotgun (WGS) entry which is preliminary data.</text>
</comment>
<protein>
    <recommendedName>
        <fullName evidence="4">Branched-chain amino acid transport protein (AzlD)</fullName>
    </recommendedName>
</protein>
<name>A0ABU1W131_9GAMM</name>
<dbReference type="RefSeq" id="WP_310279179.1">
    <property type="nucleotide sequence ID" value="NZ_JAVDWR010000008.1"/>
</dbReference>
<feature type="transmembrane region" description="Helical" evidence="1">
    <location>
        <begin position="46"/>
        <end position="68"/>
    </location>
</feature>
<dbReference type="Proteomes" id="UP001257909">
    <property type="component" value="Unassembled WGS sequence"/>
</dbReference>
<accession>A0ABU1W131</accession>
<evidence type="ECO:0008006" key="4">
    <source>
        <dbReference type="Google" id="ProtNLM"/>
    </source>
</evidence>
<evidence type="ECO:0000313" key="3">
    <source>
        <dbReference type="Proteomes" id="UP001257909"/>
    </source>
</evidence>
<sequence>MEANIVFPLLLTALGIVFGICLRLSIAIGQLKAHRYLKPLKTFERYASYILAAAICTAFYFNAPMIFVKSYSSAALGNYLGLWLEICICLCLCVSSFLGIKVADKVLTTQDFV</sequence>
<keyword evidence="1" id="KW-0472">Membrane</keyword>
<evidence type="ECO:0000313" key="2">
    <source>
        <dbReference type="EMBL" id="MDR7121672.1"/>
    </source>
</evidence>
<feature type="transmembrane region" description="Helical" evidence="1">
    <location>
        <begin position="80"/>
        <end position="100"/>
    </location>
</feature>
<evidence type="ECO:0000256" key="1">
    <source>
        <dbReference type="SAM" id="Phobius"/>
    </source>
</evidence>
<keyword evidence="1" id="KW-1133">Transmembrane helix</keyword>
<keyword evidence="1" id="KW-0812">Transmembrane</keyword>
<feature type="transmembrane region" description="Helical" evidence="1">
    <location>
        <begin position="6"/>
        <end position="26"/>
    </location>
</feature>
<organism evidence="2 3">
    <name type="scientific">Rheinheimera soli</name>
    <dbReference type="NCBI Taxonomy" id="443616"/>
    <lineage>
        <taxon>Bacteria</taxon>
        <taxon>Pseudomonadati</taxon>
        <taxon>Pseudomonadota</taxon>
        <taxon>Gammaproteobacteria</taxon>
        <taxon>Chromatiales</taxon>
        <taxon>Chromatiaceae</taxon>
        <taxon>Rheinheimera</taxon>
    </lineage>
</organism>
<reference evidence="2 3" key="1">
    <citation type="submission" date="2023-07" db="EMBL/GenBank/DDBJ databases">
        <title>Sorghum-associated microbial communities from plants grown in Nebraska, USA.</title>
        <authorList>
            <person name="Schachtman D."/>
        </authorList>
    </citation>
    <scope>NUCLEOTIDE SEQUENCE [LARGE SCALE GENOMIC DNA]</scope>
    <source>
        <strain evidence="2 3">4138</strain>
    </source>
</reference>
<gene>
    <name evidence="2" type="ORF">J2W69_002629</name>
</gene>
<dbReference type="EMBL" id="JAVDWR010000008">
    <property type="protein sequence ID" value="MDR7121672.1"/>
    <property type="molecule type" value="Genomic_DNA"/>
</dbReference>